<feature type="repeat" description="ANK" evidence="1">
    <location>
        <begin position="167"/>
        <end position="199"/>
    </location>
</feature>
<reference evidence="2" key="1">
    <citation type="submission" date="2023-06" db="EMBL/GenBank/DDBJ databases">
        <title>Male Hemibagrus guttatus genome.</title>
        <authorList>
            <person name="Bian C."/>
        </authorList>
    </citation>
    <scope>NUCLEOTIDE SEQUENCE</scope>
    <source>
        <strain evidence="2">Male_cb2023</strain>
        <tissue evidence="2">Muscle</tissue>
    </source>
</reference>
<dbReference type="InterPro" id="IPR036770">
    <property type="entry name" value="Ankyrin_rpt-contain_sf"/>
</dbReference>
<evidence type="ECO:0000313" key="2">
    <source>
        <dbReference type="EMBL" id="KAK3537381.1"/>
    </source>
</evidence>
<dbReference type="InterPro" id="IPR002110">
    <property type="entry name" value="Ankyrin_rpt"/>
</dbReference>
<dbReference type="PANTHER" id="PTHR24133">
    <property type="entry name" value="ANKYRIN DOMAIN-CONTAINING"/>
    <property type="match status" value="1"/>
</dbReference>
<comment type="caution">
    <text evidence="2">The sequence shown here is derived from an EMBL/GenBank/DDBJ whole genome shotgun (WGS) entry which is preliminary data.</text>
</comment>
<dbReference type="AlphaFoldDB" id="A0AAE0R001"/>
<evidence type="ECO:0000313" key="3">
    <source>
        <dbReference type="Proteomes" id="UP001274896"/>
    </source>
</evidence>
<dbReference type="InterPro" id="IPR052391">
    <property type="entry name" value="E3_Ligase-Neurotoxin"/>
</dbReference>
<evidence type="ECO:0000256" key="1">
    <source>
        <dbReference type="PROSITE-ProRule" id="PRU00023"/>
    </source>
</evidence>
<dbReference type="EMBL" id="JAUCMX010000008">
    <property type="protein sequence ID" value="KAK3537381.1"/>
    <property type="molecule type" value="Genomic_DNA"/>
</dbReference>
<evidence type="ECO:0008006" key="4">
    <source>
        <dbReference type="Google" id="ProtNLM"/>
    </source>
</evidence>
<keyword evidence="3" id="KW-1185">Reference proteome</keyword>
<dbReference type="Pfam" id="PF00023">
    <property type="entry name" value="Ank"/>
    <property type="match status" value="1"/>
</dbReference>
<gene>
    <name evidence="2" type="ORF">QTP70_008838</name>
</gene>
<protein>
    <recommendedName>
        <fullName evidence="4">Ankyrin repeat domain-containing protein 9</fullName>
    </recommendedName>
</protein>
<accession>A0AAE0R001</accession>
<sequence length="305" mass="34618">MFTHPYCLWSVRQEVGDPSTQGQAEAQDLQLSELHDSQNNSYKLPPAVRDLLPVWLLEDIRTTEAFHWEEEGRACAFSPSEALLYALVHDHQQYARHLLQRFSMHALAMPSASFRCCAHSATPHVAVAVRYNRKNILKMMMDTLKQSADEGEKKLLLSQRGCAHAEGGKTALHLACDLARPECVLLLLGHGACPYVTDRAGDTPLDCLLQQISQSDMDMRTKRVCLGYLVLFMPALRFRMRTELRENPALWSRLVGEQAFLWLSGQSPPSLFVQCMRNVTRSVSDEQLESLPDFLRPPDFRLHQS</sequence>
<organism evidence="2 3">
    <name type="scientific">Hemibagrus guttatus</name>
    <dbReference type="NCBI Taxonomy" id="175788"/>
    <lineage>
        <taxon>Eukaryota</taxon>
        <taxon>Metazoa</taxon>
        <taxon>Chordata</taxon>
        <taxon>Craniata</taxon>
        <taxon>Vertebrata</taxon>
        <taxon>Euteleostomi</taxon>
        <taxon>Actinopterygii</taxon>
        <taxon>Neopterygii</taxon>
        <taxon>Teleostei</taxon>
        <taxon>Ostariophysi</taxon>
        <taxon>Siluriformes</taxon>
        <taxon>Bagridae</taxon>
        <taxon>Hemibagrus</taxon>
    </lineage>
</organism>
<dbReference type="Proteomes" id="UP001274896">
    <property type="component" value="Unassembled WGS sequence"/>
</dbReference>
<proteinExistence type="predicted"/>
<dbReference type="FunFam" id="1.25.40.20:FF:000765">
    <property type="entry name" value="Ankyrin repeat domain 9"/>
    <property type="match status" value="1"/>
</dbReference>
<dbReference type="PANTHER" id="PTHR24133:SF16">
    <property type="entry name" value="ANKYRIN REPEAT DOMAIN-CONTAINING PROTEIN 9"/>
    <property type="match status" value="1"/>
</dbReference>
<name>A0AAE0R001_9TELE</name>
<keyword evidence="1" id="KW-0040">ANK repeat</keyword>
<dbReference type="SUPFAM" id="SSF48403">
    <property type="entry name" value="Ankyrin repeat"/>
    <property type="match status" value="1"/>
</dbReference>
<dbReference type="Gene3D" id="1.25.40.20">
    <property type="entry name" value="Ankyrin repeat-containing domain"/>
    <property type="match status" value="1"/>
</dbReference>
<dbReference type="PROSITE" id="PS50088">
    <property type="entry name" value="ANK_REPEAT"/>
    <property type="match status" value="1"/>
</dbReference>
<dbReference type="PROSITE" id="PS50297">
    <property type="entry name" value="ANK_REP_REGION"/>
    <property type="match status" value="1"/>
</dbReference>